<dbReference type="Proteomes" id="UP000321306">
    <property type="component" value="Unassembled WGS sequence"/>
</dbReference>
<reference evidence="1 2" key="1">
    <citation type="submission" date="2019-07" db="EMBL/GenBank/DDBJ databases">
        <title>Whole genome shotgun sequence of Deinococcus cellulosilyticus NBRC 106333.</title>
        <authorList>
            <person name="Hosoyama A."/>
            <person name="Uohara A."/>
            <person name="Ohji S."/>
            <person name="Ichikawa N."/>
        </authorList>
    </citation>
    <scope>NUCLEOTIDE SEQUENCE [LARGE SCALE GENOMIC DNA]</scope>
    <source>
        <strain evidence="1 2">NBRC 106333</strain>
    </source>
</reference>
<accession>A0A511MXF7</accession>
<evidence type="ECO:0000313" key="2">
    <source>
        <dbReference type="Proteomes" id="UP000321306"/>
    </source>
</evidence>
<keyword evidence="2" id="KW-1185">Reference proteome</keyword>
<comment type="caution">
    <text evidence="1">The sequence shown here is derived from an EMBL/GenBank/DDBJ whole genome shotgun (WGS) entry which is preliminary data.</text>
</comment>
<proteinExistence type="predicted"/>
<gene>
    <name evidence="1" type="ORF">DC3_04510</name>
</gene>
<organism evidence="1 2">
    <name type="scientific">Deinococcus cellulosilyticus (strain DSM 18568 / NBRC 106333 / KACC 11606 / 5516J-15)</name>
    <dbReference type="NCBI Taxonomy" id="1223518"/>
    <lineage>
        <taxon>Bacteria</taxon>
        <taxon>Thermotogati</taxon>
        <taxon>Deinococcota</taxon>
        <taxon>Deinococci</taxon>
        <taxon>Deinococcales</taxon>
        <taxon>Deinococcaceae</taxon>
        <taxon>Deinococcus</taxon>
    </lineage>
</organism>
<sequence length="85" mass="9267">MNNTMCLSLQEIVHTKPIPVQTSLLDALAHMRVTPAFEQLPEMPHDLAEEVLQALVTVYKLGLQDGPQSLGSLAQVEMSTPATNL</sequence>
<evidence type="ECO:0000313" key="1">
    <source>
        <dbReference type="EMBL" id="GEM44816.1"/>
    </source>
</evidence>
<dbReference type="AlphaFoldDB" id="A0A511MXF7"/>
<dbReference type="EMBL" id="BJXB01000001">
    <property type="protein sequence ID" value="GEM44816.1"/>
    <property type="molecule type" value="Genomic_DNA"/>
</dbReference>
<name>A0A511MXF7_DEIC1</name>
<protein>
    <submittedName>
        <fullName evidence="1">Uncharacterized protein</fullName>
    </submittedName>
</protein>